<dbReference type="Proteomes" id="UP000076722">
    <property type="component" value="Unassembled WGS sequence"/>
</dbReference>
<keyword evidence="3" id="KW-1185">Reference proteome</keyword>
<accession>A0A164VEK0</accession>
<name>A0A164VEK0_9AGAM</name>
<feature type="compositionally biased region" description="Acidic residues" evidence="1">
    <location>
        <begin position="1"/>
        <end position="12"/>
    </location>
</feature>
<protein>
    <submittedName>
        <fullName evidence="2">Uncharacterized protein</fullName>
    </submittedName>
</protein>
<evidence type="ECO:0000313" key="2">
    <source>
        <dbReference type="EMBL" id="KZS94086.1"/>
    </source>
</evidence>
<reference evidence="2 3" key="1">
    <citation type="journal article" date="2016" name="Mol. Biol. Evol.">
        <title>Comparative Genomics of Early-Diverging Mushroom-Forming Fungi Provides Insights into the Origins of Lignocellulose Decay Capabilities.</title>
        <authorList>
            <person name="Nagy L.G."/>
            <person name="Riley R."/>
            <person name="Tritt A."/>
            <person name="Adam C."/>
            <person name="Daum C."/>
            <person name="Floudas D."/>
            <person name="Sun H."/>
            <person name="Yadav J.S."/>
            <person name="Pangilinan J."/>
            <person name="Larsson K.H."/>
            <person name="Matsuura K."/>
            <person name="Barry K."/>
            <person name="Labutti K."/>
            <person name="Kuo R."/>
            <person name="Ohm R.A."/>
            <person name="Bhattacharya S.S."/>
            <person name="Shirouzu T."/>
            <person name="Yoshinaga Y."/>
            <person name="Martin F.M."/>
            <person name="Grigoriev I.V."/>
            <person name="Hibbett D.S."/>
        </authorList>
    </citation>
    <scope>NUCLEOTIDE SEQUENCE [LARGE SCALE GENOMIC DNA]</scope>
    <source>
        <strain evidence="2 3">HHB9708</strain>
    </source>
</reference>
<sequence>MGTSDDEPEDEELSGRASKRLRQENTHSMPQPTSPRYRRNPDPPNTYNPAGLPQPHYQMPPPMPPPPAPESLGITYTMQTGIIQAYHLTDSQQRSLAPVFKV</sequence>
<gene>
    <name evidence="2" type="ORF">SISNIDRAFT_57860</name>
</gene>
<dbReference type="EMBL" id="KV419405">
    <property type="protein sequence ID" value="KZS94086.1"/>
    <property type="molecule type" value="Genomic_DNA"/>
</dbReference>
<evidence type="ECO:0000256" key="1">
    <source>
        <dbReference type="SAM" id="MobiDB-lite"/>
    </source>
</evidence>
<dbReference type="AlphaFoldDB" id="A0A164VEK0"/>
<feature type="region of interest" description="Disordered" evidence="1">
    <location>
        <begin position="1"/>
        <end position="73"/>
    </location>
</feature>
<organism evidence="2 3">
    <name type="scientific">Sistotremastrum niveocremeum HHB9708</name>
    <dbReference type="NCBI Taxonomy" id="1314777"/>
    <lineage>
        <taxon>Eukaryota</taxon>
        <taxon>Fungi</taxon>
        <taxon>Dikarya</taxon>
        <taxon>Basidiomycota</taxon>
        <taxon>Agaricomycotina</taxon>
        <taxon>Agaricomycetes</taxon>
        <taxon>Sistotremastrales</taxon>
        <taxon>Sistotremastraceae</taxon>
        <taxon>Sertulicium</taxon>
        <taxon>Sertulicium niveocremeum</taxon>
    </lineage>
</organism>
<proteinExistence type="predicted"/>
<feature type="compositionally biased region" description="Pro residues" evidence="1">
    <location>
        <begin position="58"/>
        <end position="69"/>
    </location>
</feature>
<evidence type="ECO:0000313" key="3">
    <source>
        <dbReference type="Proteomes" id="UP000076722"/>
    </source>
</evidence>